<dbReference type="Gene3D" id="1.20.1290.10">
    <property type="entry name" value="AhpD-like"/>
    <property type="match status" value="1"/>
</dbReference>
<organism evidence="1">
    <name type="scientific">hydrothermal vent metagenome</name>
    <dbReference type="NCBI Taxonomy" id="652676"/>
    <lineage>
        <taxon>unclassified sequences</taxon>
        <taxon>metagenomes</taxon>
        <taxon>ecological metagenomes</taxon>
    </lineage>
</organism>
<name>A0A3B1APK4_9ZZZZ</name>
<sequence>MLLSTIENWIIDDMTPKQVRYLQPILPKNAKAKVTDIYGQIRRDFQLVPPITLFSPSSELLAGVWSIWRESQFAVGMIPRVKLEAVSAAISVLNTCPYCVDAHTGMLHAASEHDVVNAIFEQNNSLINDEKTRQIVEWALATRTPNAQILKSPPFTPKEAPEIIGTAIVYHFVNRMVSIFLSPSPLPVPSSSLKLRRVAVRLFGATVAKRIMKRQPISGDSLQFITQAELANEMSWAIPNNNIAKSYASFASLIEQLGKECLPDSVRQVVNQRINLWQGEEMGLSQSWVNELVAELNNDDKPIARLALLTAFAPHQIDKDIIDQFRSKYQGDEILLNVTAWASFTTARHIGRWLCHPNQT</sequence>
<dbReference type="GO" id="GO:0051920">
    <property type="term" value="F:peroxiredoxin activity"/>
    <property type="evidence" value="ECO:0007669"/>
    <property type="project" value="InterPro"/>
</dbReference>
<accession>A0A3B1APK4</accession>
<reference evidence="1" key="1">
    <citation type="submission" date="2018-06" db="EMBL/GenBank/DDBJ databases">
        <authorList>
            <person name="Zhirakovskaya E."/>
        </authorList>
    </citation>
    <scope>NUCLEOTIDE SEQUENCE</scope>
</reference>
<dbReference type="NCBIfam" id="TIGR00778">
    <property type="entry name" value="ahpD_dom"/>
    <property type="match status" value="1"/>
</dbReference>
<dbReference type="InterPro" id="IPR004675">
    <property type="entry name" value="AhpD_core"/>
</dbReference>
<proteinExistence type="predicted"/>
<dbReference type="SUPFAM" id="SSF69118">
    <property type="entry name" value="AhpD-like"/>
    <property type="match status" value="1"/>
</dbReference>
<protein>
    <submittedName>
        <fullName evidence="1">Uncharacterized protein</fullName>
    </submittedName>
</protein>
<evidence type="ECO:0000313" key="1">
    <source>
        <dbReference type="EMBL" id="VAX00160.1"/>
    </source>
</evidence>
<gene>
    <name evidence="1" type="ORF">MNBD_GAMMA22-1161</name>
</gene>
<dbReference type="EMBL" id="UOFS01000042">
    <property type="protein sequence ID" value="VAX00160.1"/>
    <property type="molecule type" value="Genomic_DNA"/>
</dbReference>
<dbReference type="AlphaFoldDB" id="A0A3B1APK4"/>
<dbReference type="InterPro" id="IPR029032">
    <property type="entry name" value="AhpD-like"/>
</dbReference>